<evidence type="ECO:0000259" key="2">
    <source>
        <dbReference type="Pfam" id="PF11954"/>
    </source>
</evidence>
<dbReference type="Gene3D" id="3.40.710.10">
    <property type="entry name" value="DD-peptidase/beta-lactamase superfamily"/>
    <property type="match status" value="1"/>
</dbReference>
<dbReference type="InterPro" id="IPR050491">
    <property type="entry name" value="AmpC-like"/>
</dbReference>
<evidence type="ECO:0000313" key="4">
    <source>
        <dbReference type="Proteomes" id="UP000002945"/>
    </source>
</evidence>
<dbReference type="eggNOG" id="COG1680">
    <property type="taxonomic scope" value="Bacteria"/>
</dbReference>
<evidence type="ECO:0000259" key="1">
    <source>
        <dbReference type="Pfam" id="PF00144"/>
    </source>
</evidence>
<reference evidence="3 4" key="1">
    <citation type="journal article" date="2011" name="J. Bacteriol.">
        <title>Genome sequence of the algicidal bacterium Kordia algicida OT-1.</title>
        <authorList>
            <person name="Lee H.S."/>
            <person name="Kang S.G."/>
            <person name="Kwon K.K."/>
            <person name="Lee J.H."/>
            <person name="Kim S.J."/>
        </authorList>
    </citation>
    <scope>NUCLEOTIDE SEQUENCE [LARGE SCALE GENOMIC DNA]</scope>
    <source>
        <strain evidence="3 4">OT-1</strain>
    </source>
</reference>
<dbReference type="InterPro" id="IPR012338">
    <property type="entry name" value="Beta-lactam/transpept-like"/>
</dbReference>
<dbReference type="PANTHER" id="PTHR46825:SF9">
    <property type="entry name" value="BETA-LACTAMASE-RELATED DOMAIN-CONTAINING PROTEIN"/>
    <property type="match status" value="1"/>
</dbReference>
<name>A9E325_9FLAO</name>
<evidence type="ECO:0000313" key="3">
    <source>
        <dbReference type="EMBL" id="EDP95457.1"/>
    </source>
</evidence>
<keyword evidence="4" id="KW-1185">Reference proteome</keyword>
<dbReference type="HOGENOM" id="CLU_020027_0_4_10"/>
<dbReference type="Proteomes" id="UP000002945">
    <property type="component" value="Unassembled WGS sequence"/>
</dbReference>
<organism evidence="3 4">
    <name type="scientific">Kordia algicida OT-1</name>
    <dbReference type="NCBI Taxonomy" id="391587"/>
    <lineage>
        <taxon>Bacteria</taxon>
        <taxon>Pseudomonadati</taxon>
        <taxon>Bacteroidota</taxon>
        <taxon>Flavobacteriia</taxon>
        <taxon>Flavobacteriales</taxon>
        <taxon>Flavobacteriaceae</taxon>
        <taxon>Kordia</taxon>
    </lineage>
</organism>
<dbReference type="RefSeq" id="WP_007094762.1">
    <property type="nucleotide sequence ID" value="NZ_CP142125.1"/>
</dbReference>
<dbReference type="EMBL" id="ABIB01000008">
    <property type="protein sequence ID" value="EDP95457.1"/>
    <property type="molecule type" value="Genomic_DNA"/>
</dbReference>
<dbReference type="Pfam" id="PF11954">
    <property type="entry name" value="DUF3471"/>
    <property type="match status" value="1"/>
</dbReference>
<comment type="caution">
    <text evidence="3">The sequence shown here is derived from an EMBL/GenBank/DDBJ whole genome shotgun (WGS) entry which is preliminary data.</text>
</comment>
<protein>
    <submittedName>
        <fullName evidence="3">Beta-lactamase</fullName>
    </submittedName>
</protein>
<gene>
    <name evidence="3" type="ORF">KAOT1_11056</name>
</gene>
<dbReference type="InterPro" id="IPR001466">
    <property type="entry name" value="Beta-lactam-related"/>
</dbReference>
<proteinExistence type="predicted"/>
<feature type="domain" description="Peptidase S12 Pab87-related C-terminal" evidence="2">
    <location>
        <begin position="459"/>
        <end position="538"/>
    </location>
</feature>
<feature type="domain" description="Beta-lactamase-related" evidence="1">
    <location>
        <begin position="29"/>
        <end position="341"/>
    </location>
</feature>
<dbReference type="PANTHER" id="PTHR46825">
    <property type="entry name" value="D-ALANYL-D-ALANINE-CARBOXYPEPTIDASE/ENDOPEPTIDASE AMPH"/>
    <property type="match status" value="1"/>
</dbReference>
<dbReference type="STRING" id="391587.KAOT1_11056"/>
<dbReference type="SUPFAM" id="SSF56601">
    <property type="entry name" value="beta-lactamase/transpeptidase-like"/>
    <property type="match status" value="1"/>
</dbReference>
<dbReference type="InterPro" id="IPR021860">
    <property type="entry name" value="Peptidase_S12_Pab87-rel_C"/>
</dbReference>
<dbReference type="Pfam" id="PF00144">
    <property type="entry name" value="Beta-lactamase"/>
    <property type="match status" value="1"/>
</dbReference>
<accession>A9E325</accession>
<sequence>MKKSILLKQLLLLLFITAPAVLLSQNMEKLIDQIMNDQYQKENYGATVLVAKDGKVRYRKAFGKANVELDINMIPENVFEIGSITKQFTAVGILMLLEEGKLSLDDEITKFIPEYPTQGTKITIHHLLTHTSGIKSYTSIPSLREFARKDLKVTELIDAFKNEPMDFKPGEQYRYNNSGYVLLGYIIEKVSGMTYEDFIQKRFFDKLDMNTSHYGSKSKIIKNRAYGYQQSENGYANADYISMTIPYAAGSIMSTVDDLLKWNTAVQNHELISKKSLEKAFTNYTLNNGNKINYGYGWSLNSIKDVATIEHGGGIFGFTTQGIYVPSEDVYVIILTNCDCDSPTQTANKIAAIAIGKPYPKAMDAIKLSKEELKKWVGAYKFEDGTIRVITLKGNQLYSQRTDSSAEFKIFPLSQHRFFFEDSFSEFIFSDGKQKTAIFKSNTFESKGIETDAKLPEPKKEVQLSPTTLKKYIGNYQLAPNFFIEITVDGNQIFAQATGQSKFEMFAESEDNFFLKVVPASVTFQIDERTKMPKSLTLHQGGNSTVGKKVK</sequence>
<dbReference type="AlphaFoldDB" id="A9E325"/>